<dbReference type="InterPro" id="IPR043502">
    <property type="entry name" value="DNA/RNA_pol_sf"/>
</dbReference>
<dbReference type="GO" id="GO:0004519">
    <property type="term" value="F:endonuclease activity"/>
    <property type="evidence" value="ECO:0007669"/>
    <property type="project" value="UniProtKB-KW"/>
</dbReference>
<evidence type="ECO:0000256" key="2">
    <source>
        <dbReference type="ARBA" id="ARBA00022695"/>
    </source>
</evidence>
<dbReference type="GO" id="GO:0003964">
    <property type="term" value="F:RNA-directed DNA polymerase activity"/>
    <property type="evidence" value="ECO:0007669"/>
    <property type="project" value="UniProtKB-KW"/>
</dbReference>
<keyword evidence="3" id="KW-0540">Nuclease</keyword>
<evidence type="ECO:0000259" key="7">
    <source>
        <dbReference type="Pfam" id="PF06817"/>
    </source>
</evidence>
<feature type="domain" description="Reverse transcriptase thumb" evidence="7">
    <location>
        <begin position="2"/>
        <end position="48"/>
    </location>
</feature>
<evidence type="ECO:0000313" key="8">
    <source>
        <dbReference type="EMBL" id="NXP51767.1"/>
    </source>
</evidence>
<dbReference type="GO" id="GO:0035613">
    <property type="term" value="F:RNA stem-loop binding"/>
    <property type="evidence" value="ECO:0007669"/>
    <property type="project" value="TreeGrafter"/>
</dbReference>
<evidence type="ECO:0000313" key="9">
    <source>
        <dbReference type="Proteomes" id="UP000590868"/>
    </source>
</evidence>
<dbReference type="InterPro" id="IPR043128">
    <property type="entry name" value="Rev_trsase/Diguanyl_cyclase"/>
</dbReference>
<gene>
    <name evidence="8" type="primary">Ervk25</name>
    <name evidence="8" type="ORF">HELFUL_R14693</name>
</gene>
<dbReference type="OrthoDB" id="9395730at2759"/>
<dbReference type="EMBL" id="VXBZ01008256">
    <property type="protein sequence ID" value="NXP51767.1"/>
    <property type="molecule type" value="Genomic_DNA"/>
</dbReference>
<comment type="caution">
    <text evidence="8">The sequence shown here is derived from an EMBL/GenBank/DDBJ whole genome shotgun (WGS) entry which is preliminary data.</text>
</comment>
<name>A0A7L2AXD2_9GRUI</name>
<evidence type="ECO:0000256" key="6">
    <source>
        <dbReference type="ARBA" id="ARBA00022918"/>
    </source>
</evidence>
<dbReference type="PANTHER" id="PTHR41694">
    <property type="entry name" value="ENDOGENOUS RETROVIRUS GROUP K MEMBER POL PROTEIN"/>
    <property type="match status" value="1"/>
</dbReference>
<dbReference type="PANTHER" id="PTHR41694:SF3">
    <property type="entry name" value="RNA-DIRECTED DNA POLYMERASE-RELATED"/>
    <property type="match status" value="1"/>
</dbReference>
<accession>A0A7L2AXD2</accession>
<dbReference type="Gene3D" id="3.30.70.270">
    <property type="match status" value="1"/>
</dbReference>
<dbReference type="SUPFAM" id="SSF56672">
    <property type="entry name" value="DNA/RNA polymerases"/>
    <property type="match status" value="1"/>
</dbReference>
<keyword evidence="9" id="KW-1185">Reference proteome</keyword>
<evidence type="ECO:0000256" key="4">
    <source>
        <dbReference type="ARBA" id="ARBA00022759"/>
    </source>
</evidence>
<proteinExistence type="predicted"/>
<sequence length="99" mass="11279">VQKLAGIINSKWPYLGLTSSQLSPLLELLKRATDIEAPQSLTSEARQTVEMVEQAIQEKHVWRIDMAVMVQVFVLIDDMIPFAVIIQWNPGWEDPLHVL</sequence>
<evidence type="ECO:0000256" key="5">
    <source>
        <dbReference type="ARBA" id="ARBA00022801"/>
    </source>
</evidence>
<organism evidence="8 9">
    <name type="scientific">Heliornis fulica</name>
    <name type="common">sungrebe</name>
    <dbReference type="NCBI Taxonomy" id="54369"/>
    <lineage>
        <taxon>Eukaryota</taxon>
        <taxon>Metazoa</taxon>
        <taxon>Chordata</taxon>
        <taxon>Craniata</taxon>
        <taxon>Vertebrata</taxon>
        <taxon>Euteleostomi</taxon>
        <taxon>Archelosauria</taxon>
        <taxon>Archosauria</taxon>
        <taxon>Dinosauria</taxon>
        <taxon>Saurischia</taxon>
        <taxon>Theropoda</taxon>
        <taxon>Coelurosauria</taxon>
        <taxon>Aves</taxon>
        <taxon>Neognathae</taxon>
        <taxon>Neoaves</taxon>
        <taxon>Gruiformes</taxon>
        <taxon>Heliornithidae</taxon>
        <taxon>Heliornis</taxon>
    </lineage>
</organism>
<keyword evidence="5" id="KW-0378">Hydrolase</keyword>
<dbReference type="AlphaFoldDB" id="A0A7L2AXD2"/>
<evidence type="ECO:0000256" key="3">
    <source>
        <dbReference type="ARBA" id="ARBA00022722"/>
    </source>
</evidence>
<protein>
    <submittedName>
        <fullName evidence="8">POK25 protein</fullName>
    </submittedName>
</protein>
<dbReference type="GO" id="GO:0016787">
    <property type="term" value="F:hydrolase activity"/>
    <property type="evidence" value="ECO:0007669"/>
    <property type="project" value="UniProtKB-KW"/>
</dbReference>
<keyword evidence="4" id="KW-0255">Endonuclease</keyword>
<dbReference type="InterPro" id="IPR010661">
    <property type="entry name" value="RVT_thumb"/>
</dbReference>
<evidence type="ECO:0000256" key="1">
    <source>
        <dbReference type="ARBA" id="ARBA00022679"/>
    </source>
</evidence>
<keyword evidence="2" id="KW-0548">Nucleotidyltransferase</keyword>
<dbReference type="Pfam" id="PF06817">
    <property type="entry name" value="RVT_thumb"/>
    <property type="match status" value="1"/>
</dbReference>
<keyword evidence="1" id="KW-0808">Transferase</keyword>
<feature type="non-terminal residue" evidence="8">
    <location>
        <position position="99"/>
    </location>
</feature>
<reference evidence="8 9" key="1">
    <citation type="submission" date="2019-09" db="EMBL/GenBank/DDBJ databases">
        <title>Bird 10,000 Genomes (B10K) Project - Family phase.</title>
        <authorList>
            <person name="Zhang G."/>
        </authorList>
    </citation>
    <scope>NUCLEOTIDE SEQUENCE [LARGE SCALE GENOMIC DNA]</scope>
    <source>
        <strain evidence="8">B10K-DU-001-55</strain>
        <tissue evidence="8">Muscle</tissue>
    </source>
</reference>
<keyword evidence="6" id="KW-0695">RNA-directed DNA polymerase</keyword>
<dbReference type="Proteomes" id="UP000590868">
    <property type="component" value="Unassembled WGS sequence"/>
</dbReference>
<feature type="non-terminal residue" evidence="8">
    <location>
        <position position="1"/>
    </location>
</feature>